<dbReference type="SUPFAM" id="SSF103481">
    <property type="entry name" value="Multidrug resistance efflux transporter EmrE"/>
    <property type="match status" value="1"/>
</dbReference>
<dbReference type="PROSITE" id="PS51257">
    <property type="entry name" value="PROKAR_LIPOPROTEIN"/>
    <property type="match status" value="1"/>
</dbReference>
<feature type="transmembrane region" description="Helical" evidence="1">
    <location>
        <begin position="71"/>
        <end position="91"/>
    </location>
</feature>
<name>A0A1T4MFU0_TREPO</name>
<keyword evidence="4" id="KW-1185">Reference proteome</keyword>
<evidence type="ECO:0000313" key="4">
    <source>
        <dbReference type="Proteomes" id="UP000190423"/>
    </source>
</evidence>
<feature type="transmembrane region" description="Helical" evidence="1">
    <location>
        <begin position="97"/>
        <end position="115"/>
    </location>
</feature>
<dbReference type="AlphaFoldDB" id="A0A1T4MFU0"/>
<sequence>MIAEITKYSCVLLLSVFMSACAQVLLKKSALKTYATKIKEYLNPYVITGYGIFFLATFFSVVAYKKVPLSYGGILESTSLLYATFLGKVFFHEKINVRKIIAMLVIILGIIIFSIK</sequence>
<dbReference type="GeneID" id="78317252"/>
<reference evidence="3 4" key="1">
    <citation type="submission" date="2017-02" db="EMBL/GenBank/DDBJ databases">
        <authorList>
            <person name="Peterson S.W."/>
        </authorList>
    </citation>
    <scope>NUCLEOTIDE SEQUENCE [LARGE SCALE GENOMIC DNA]</scope>
    <source>
        <strain evidence="3 4">ATCC BAA-908</strain>
    </source>
</reference>
<dbReference type="Gene3D" id="1.10.3730.20">
    <property type="match status" value="1"/>
</dbReference>
<proteinExistence type="predicted"/>
<organism evidence="3 4">
    <name type="scientific">Treponema porcinum</name>
    <dbReference type="NCBI Taxonomy" id="261392"/>
    <lineage>
        <taxon>Bacteria</taxon>
        <taxon>Pseudomonadati</taxon>
        <taxon>Spirochaetota</taxon>
        <taxon>Spirochaetia</taxon>
        <taxon>Spirochaetales</taxon>
        <taxon>Treponemataceae</taxon>
        <taxon>Treponema</taxon>
    </lineage>
</organism>
<dbReference type="Proteomes" id="UP000190423">
    <property type="component" value="Unassembled WGS sequence"/>
</dbReference>
<feature type="domain" description="EamA" evidence="2">
    <location>
        <begin position="32"/>
        <end position="114"/>
    </location>
</feature>
<dbReference type="RefSeq" id="WP_078933868.1">
    <property type="nucleotide sequence ID" value="NZ_FUWG01000015.1"/>
</dbReference>
<keyword evidence="1" id="KW-0812">Transmembrane</keyword>
<keyword evidence="1" id="KW-1133">Transmembrane helix</keyword>
<feature type="transmembrane region" description="Helical" evidence="1">
    <location>
        <begin position="42"/>
        <end position="64"/>
    </location>
</feature>
<evidence type="ECO:0000259" key="2">
    <source>
        <dbReference type="Pfam" id="PF00892"/>
    </source>
</evidence>
<evidence type="ECO:0000313" key="3">
    <source>
        <dbReference type="EMBL" id="SJZ65792.1"/>
    </source>
</evidence>
<keyword evidence="1" id="KW-0472">Membrane</keyword>
<dbReference type="EMBL" id="FUWG01000015">
    <property type="protein sequence ID" value="SJZ65792.1"/>
    <property type="molecule type" value="Genomic_DNA"/>
</dbReference>
<dbReference type="STRING" id="261392.SAMN02745149_01977"/>
<dbReference type="Pfam" id="PF00892">
    <property type="entry name" value="EamA"/>
    <property type="match status" value="1"/>
</dbReference>
<protein>
    <submittedName>
        <fullName evidence="3">EamA-like transporter family protein</fullName>
    </submittedName>
</protein>
<dbReference type="InterPro" id="IPR000620">
    <property type="entry name" value="EamA_dom"/>
</dbReference>
<dbReference type="InterPro" id="IPR037185">
    <property type="entry name" value="EmrE-like"/>
</dbReference>
<accession>A0A1T4MFU0</accession>
<gene>
    <name evidence="3" type="ORF">SAMN02745149_01977</name>
</gene>
<evidence type="ECO:0000256" key="1">
    <source>
        <dbReference type="SAM" id="Phobius"/>
    </source>
</evidence>
<dbReference type="OrthoDB" id="2873177at2"/>
<dbReference type="GO" id="GO:0016020">
    <property type="term" value="C:membrane"/>
    <property type="evidence" value="ECO:0007669"/>
    <property type="project" value="InterPro"/>
</dbReference>